<keyword evidence="8" id="KW-1185">Reference proteome</keyword>
<organism evidence="7 8">
    <name type="scientific">Litchfieldia luteola</name>
    <dbReference type="NCBI Taxonomy" id="682179"/>
    <lineage>
        <taxon>Bacteria</taxon>
        <taxon>Bacillati</taxon>
        <taxon>Bacillota</taxon>
        <taxon>Bacilli</taxon>
        <taxon>Bacillales</taxon>
        <taxon>Bacillaceae</taxon>
        <taxon>Litchfieldia</taxon>
    </lineage>
</organism>
<gene>
    <name evidence="7" type="primary">sigY</name>
    <name evidence="7" type="ORF">IMZ08_01885</name>
</gene>
<evidence type="ECO:0000259" key="5">
    <source>
        <dbReference type="Pfam" id="PF04542"/>
    </source>
</evidence>
<dbReference type="NCBIfam" id="NF007216">
    <property type="entry name" value="PRK09638.1"/>
    <property type="match status" value="1"/>
</dbReference>
<dbReference type="InterPro" id="IPR014284">
    <property type="entry name" value="RNA_pol_sigma-70_dom"/>
</dbReference>
<comment type="caution">
    <text evidence="7">The sequence shown here is derived from an EMBL/GenBank/DDBJ whole genome shotgun (WGS) entry which is preliminary data.</text>
</comment>
<dbReference type="EMBL" id="JADCLJ010000006">
    <property type="protein sequence ID" value="MBE4906807.1"/>
    <property type="molecule type" value="Genomic_DNA"/>
</dbReference>
<dbReference type="SUPFAM" id="SSF88946">
    <property type="entry name" value="Sigma2 domain of RNA polymerase sigma factors"/>
    <property type="match status" value="1"/>
</dbReference>
<evidence type="ECO:0000313" key="7">
    <source>
        <dbReference type="EMBL" id="MBE4906807.1"/>
    </source>
</evidence>
<comment type="similarity">
    <text evidence="1">Belongs to the sigma-70 factor family. ECF subfamily.</text>
</comment>
<protein>
    <submittedName>
        <fullName evidence="7">RNA polymerase sigma factor SigY</fullName>
    </submittedName>
</protein>
<dbReference type="InterPro" id="IPR013325">
    <property type="entry name" value="RNA_pol_sigma_r2"/>
</dbReference>
<dbReference type="InterPro" id="IPR007627">
    <property type="entry name" value="RNA_pol_sigma70_r2"/>
</dbReference>
<dbReference type="Pfam" id="PF04542">
    <property type="entry name" value="Sigma70_r2"/>
    <property type="match status" value="1"/>
</dbReference>
<dbReference type="SUPFAM" id="SSF88659">
    <property type="entry name" value="Sigma3 and sigma4 domains of RNA polymerase sigma factors"/>
    <property type="match status" value="1"/>
</dbReference>
<dbReference type="Gene3D" id="1.10.1740.10">
    <property type="match status" value="1"/>
</dbReference>
<sequence>MDDKDLIKSAKRGDSLAFAMLFEKHYSFLVKYLIKVTMKPEMAEDLAQETMIKCIEKIKLYNGKSKFSSWLITIATNIYIDDLRRKKREQSWQEQEQALRKMKWQFESRNEEWNDVLNALGKLSDEIRIPIVLKHYYGYAYDEIADMLGIALGTVKSRIHNGIATVRKELNDDDRRQDYPVKEETTTTRL</sequence>
<feature type="domain" description="RNA polymerase sigma factor 70 region 4 type 2" evidence="6">
    <location>
        <begin position="115"/>
        <end position="163"/>
    </location>
</feature>
<keyword evidence="2" id="KW-0805">Transcription regulation</keyword>
<dbReference type="NCBIfam" id="TIGR02937">
    <property type="entry name" value="sigma70-ECF"/>
    <property type="match status" value="1"/>
</dbReference>
<dbReference type="Pfam" id="PF08281">
    <property type="entry name" value="Sigma70_r4_2"/>
    <property type="match status" value="1"/>
</dbReference>
<dbReference type="Proteomes" id="UP001516662">
    <property type="component" value="Unassembled WGS sequence"/>
</dbReference>
<dbReference type="InterPro" id="IPR013324">
    <property type="entry name" value="RNA_pol_sigma_r3/r4-like"/>
</dbReference>
<dbReference type="CDD" id="cd06171">
    <property type="entry name" value="Sigma70_r4"/>
    <property type="match status" value="1"/>
</dbReference>
<keyword evidence="4" id="KW-0804">Transcription</keyword>
<dbReference type="InterPro" id="IPR013249">
    <property type="entry name" value="RNA_pol_sigma70_r4_t2"/>
</dbReference>
<accession>A0ABR9QE85</accession>
<proteinExistence type="inferred from homology"/>
<evidence type="ECO:0000256" key="3">
    <source>
        <dbReference type="ARBA" id="ARBA00023082"/>
    </source>
</evidence>
<dbReference type="InterPro" id="IPR039425">
    <property type="entry name" value="RNA_pol_sigma-70-like"/>
</dbReference>
<name>A0ABR9QE85_9BACI</name>
<evidence type="ECO:0000256" key="4">
    <source>
        <dbReference type="ARBA" id="ARBA00023163"/>
    </source>
</evidence>
<feature type="domain" description="RNA polymerase sigma-70 region 2" evidence="5">
    <location>
        <begin position="21"/>
        <end position="88"/>
    </location>
</feature>
<dbReference type="PANTHER" id="PTHR43133:SF60">
    <property type="entry name" value="RNA POLYMERASE SIGMA FACTOR SIGV"/>
    <property type="match status" value="1"/>
</dbReference>
<keyword evidence="3" id="KW-0731">Sigma factor</keyword>
<evidence type="ECO:0000256" key="1">
    <source>
        <dbReference type="ARBA" id="ARBA00010641"/>
    </source>
</evidence>
<dbReference type="InterPro" id="IPR036388">
    <property type="entry name" value="WH-like_DNA-bd_sf"/>
</dbReference>
<evidence type="ECO:0000256" key="2">
    <source>
        <dbReference type="ARBA" id="ARBA00023015"/>
    </source>
</evidence>
<reference evidence="7 8" key="1">
    <citation type="submission" date="2020-10" db="EMBL/GenBank/DDBJ databases">
        <title>Bacillus sp. HD4P25, an endophyte from a halophyte.</title>
        <authorList>
            <person name="Sun J.-Q."/>
        </authorList>
    </citation>
    <scope>NUCLEOTIDE SEQUENCE [LARGE SCALE GENOMIC DNA]</scope>
    <source>
        <strain evidence="7 8">YIM 93174</strain>
    </source>
</reference>
<evidence type="ECO:0000259" key="6">
    <source>
        <dbReference type="Pfam" id="PF08281"/>
    </source>
</evidence>
<dbReference type="Gene3D" id="1.10.10.10">
    <property type="entry name" value="Winged helix-like DNA-binding domain superfamily/Winged helix DNA-binding domain"/>
    <property type="match status" value="1"/>
</dbReference>
<evidence type="ECO:0000313" key="8">
    <source>
        <dbReference type="Proteomes" id="UP001516662"/>
    </source>
</evidence>
<dbReference type="PANTHER" id="PTHR43133">
    <property type="entry name" value="RNA POLYMERASE ECF-TYPE SIGMA FACTO"/>
    <property type="match status" value="1"/>
</dbReference>
<dbReference type="RefSeq" id="WP_193534297.1">
    <property type="nucleotide sequence ID" value="NZ_JADCLJ010000006.1"/>
</dbReference>